<name>A0A2R8BW31_9RHOB</name>
<feature type="compositionally biased region" description="Basic and acidic residues" evidence="1">
    <location>
        <begin position="65"/>
        <end position="76"/>
    </location>
</feature>
<feature type="region of interest" description="Disordered" evidence="1">
    <location>
        <begin position="18"/>
        <end position="77"/>
    </location>
</feature>
<protein>
    <submittedName>
        <fullName evidence="2">Uncharacterized protein</fullName>
    </submittedName>
</protein>
<evidence type="ECO:0000256" key="1">
    <source>
        <dbReference type="SAM" id="MobiDB-lite"/>
    </source>
</evidence>
<sequence length="226" mass="24632">MSSMTRGTRIARPCCRQVSSSFPGHTGARRAPRACSSPLPGRRMHAFADKGSRQGASRRSTRSRPTPDEPRRADRKAARRYNRALHLAYASRNGRAFRLHATASPRTCWRPTPISGCPGSAWPCQGEGCFRGRDPSRPRGCPGRCSPTSSAPSRRRCASSTIGLRGSGPCRPWPVEGHVPRPAAHRAAMSRVGRSKLAARKRGGHAKCGHQHIACNSCKNRHCPSR</sequence>
<dbReference type="EMBL" id="ONZF01000004">
    <property type="protein sequence ID" value="SPJ24343.1"/>
    <property type="molecule type" value="Genomic_DNA"/>
</dbReference>
<keyword evidence="3" id="KW-1185">Reference proteome</keyword>
<gene>
    <name evidence="2" type="ORF">PAA8504_02171</name>
</gene>
<accession>A0A2R8BW31</accession>
<organism evidence="2 3">
    <name type="scientific">Palleronia abyssalis</name>
    <dbReference type="NCBI Taxonomy" id="1501240"/>
    <lineage>
        <taxon>Bacteria</taxon>
        <taxon>Pseudomonadati</taxon>
        <taxon>Pseudomonadota</taxon>
        <taxon>Alphaproteobacteria</taxon>
        <taxon>Rhodobacterales</taxon>
        <taxon>Roseobacteraceae</taxon>
        <taxon>Palleronia</taxon>
    </lineage>
</organism>
<evidence type="ECO:0000313" key="3">
    <source>
        <dbReference type="Proteomes" id="UP000244912"/>
    </source>
</evidence>
<evidence type="ECO:0000313" key="2">
    <source>
        <dbReference type="EMBL" id="SPJ24343.1"/>
    </source>
</evidence>
<reference evidence="2 3" key="1">
    <citation type="submission" date="2018-03" db="EMBL/GenBank/DDBJ databases">
        <authorList>
            <person name="Keele B.F."/>
        </authorList>
    </citation>
    <scope>NUCLEOTIDE SEQUENCE [LARGE SCALE GENOMIC DNA]</scope>
    <source>
        <strain evidence="2 3">CECT 8504</strain>
    </source>
</reference>
<dbReference type="AlphaFoldDB" id="A0A2R8BW31"/>
<proteinExistence type="predicted"/>
<dbReference type="Proteomes" id="UP000244912">
    <property type="component" value="Unassembled WGS sequence"/>
</dbReference>